<dbReference type="EMBL" id="JAAWWB010000028">
    <property type="protein sequence ID" value="KAG6748367.1"/>
    <property type="molecule type" value="Genomic_DNA"/>
</dbReference>
<keyword evidence="6" id="KW-0325">Glycoprotein</keyword>
<feature type="signal peptide" evidence="10">
    <location>
        <begin position="1"/>
        <end position="26"/>
    </location>
</feature>
<comment type="pathway">
    <text evidence="1 10">Glycan metabolism; pectin degradation; 2-dehydro-3-deoxy-D-gluconate from pectin: step 1/5.</text>
</comment>
<feature type="chain" id="PRO_5036517609" description="Pectinesterase" evidence="10">
    <location>
        <begin position="27"/>
        <end position="400"/>
    </location>
</feature>
<evidence type="ECO:0000313" key="12">
    <source>
        <dbReference type="EMBL" id="KAG6748367.1"/>
    </source>
</evidence>
<feature type="active site" evidence="9">
    <location>
        <position position="261"/>
    </location>
</feature>
<feature type="domain" description="Pectinesterase catalytic" evidence="11">
    <location>
        <begin position="84"/>
        <end position="190"/>
    </location>
</feature>
<name>A0A8X7YGB3_POPTO</name>
<evidence type="ECO:0000256" key="1">
    <source>
        <dbReference type="ARBA" id="ARBA00005184"/>
    </source>
</evidence>
<dbReference type="InterPro" id="IPR033131">
    <property type="entry name" value="Pectinesterase_Asp_AS"/>
</dbReference>
<dbReference type="EC" id="3.1.1.11" evidence="3 10"/>
<keyword evidence="4 10" id="KW-0378">Hydrolase</keyword>
<comment type="caution">
    <text evidence="12">The sequence shown here is derived from an EMBL/GenBank/DDBJ whole genome shotgun (WGS) entry which is preliminary data.</text>
</comment>
<comment type="function">
    <text evidence="8">Acts in the modification of cell walls via demethylesterification of cell wall pectin.</text>
</comment>
<dbReference type="AlphaFoldDB" id="A0A8X7YGB3"/>
<keyword evidence="10" id="KW-0732">Signal</keyword>
<dbReference type="FunFam" id="2.160.20.10:FF:000013">
    <property type="entry name" value="Pectinesterase"/>
    <property type="match status" value="1"/>
</dbReference>
<keyword evidence="5 10" id="KW-0063">Aspartyl esterase</keyword>
<dbReference type="OrthoDB" id="2019149at2759"/>
<dbReference type="Proteomes" id="UP000886885">
    <property type="component" value="Chromosome 14D"/>
</dbReference>
<evidence type="ECO:0000256" key="8">
    <source>
        <dbReference type="ARBA" id="ARBA00057335"/>
    </source>
</evidence>
<dbReference type="PROSITE" id="PS00503">
    <property type="entry name" value="PECTINESTERASE_2"/>
    <property type="match status" value="1"/>
</dbReference>
<evidence type="ECO:0000256" key="6">
    <source>
        <dbReference type="ARBA" id="ARBA00023180"/>
    </source>
</evidence>
<evidence type="ECO:0000256" key="4">
    <source>
        <dbReference type="ARBA" id="ARBA00022801"/>
    </source>
</evidence>
<evidence type="ECO:0000256" key="9">
    <source>
        <dbReference type="PROSITE-ProRule" id="PRU10040"/>
    </source>
</evidence>
<evidence type="ECO:0000256" key="2">
    <source>
        <dbReference type="ARBA" id="ARBA00008891"/>
    </source>
</evidence>
<evidence type="ECO:0000256" key="5">
    <source>
        <dbReference type="ARBA" id="ARBA00023085"/>
    </source>
</evidence>
<evidence type="ECO:0000256" key="3">
    <source>
        <dbReference type="ARBA" id="ARBA00013229"/>
    </source>
</evidence>
<dbReference type="GO" id="GO:0045490">
    <property type="term" value="P:pectin catabolic process"/>
    <property type="evidence" value="ECO:0007669"/>
    <property type="project" value="UniProtKB-UniRule"/>
</dbReference>
<evidence type="ECO:0000256" key="7">
    <source>
        <dbReference type="ARBA" id="ARBA00047928"/>
    </source>
</evidence>
<evidence type="ECO:0000256" key="10">
    <source>
        <dbReference type="RuleBase" id="RU000589"/>
    </source>
</evidence>
<dbReference type="PANTHER" id="PTHR31321">
    <property type="entry name" value="ACYL-COA THIOESTER HYDROLASE YBHC-RELATED"/>
    <property type="match status" value="1"/>
</dbReference>
<sequence>MASKSHFYLNTLFSLLLSIFCLKSSSWSLLDTERDYSRWVSWNVNNHQKRAMLMAKSTVQTPGADGKLVLDGKLRQAEMNSVRVTVSQDGTGDFKTITEAINSIPPYNTRRVIIAIKPGVYREKIFIPRTVPFVTFLGDSSEPPTITGNDTASVSGKDGKPLRTYQSATVAVDANYFVAINMKFEVRAKSHDQNRLENLCELMQNTAPHVIGTKQGQAVALRVSGTKAAFYNCSFFGNQDTLYDHKGLHYFNNCFIQGSVDFIFGSGRSFYENCHLNSIAKKVASLTAQKRSDSSLASGFSFKDSTITGSGLIYLGRAWGDYSRVIFSYTFMDKIILPQGWNDWGDQRRDSRVYYGEYKCTGPGANLTGRVAWARVLTDEEARPFIGTYYVEGDTWLISP</sequence>
<dbReference type="PANTHER" id="PTHR31321:SF81">
    <property type="entry name" value="PECTINESTERASE"/>
    <property type="match status" value="1"/>
</dbReference>
<accession>A0A8X7YGB3</accession>
<proteinExistence type="inferred from homology"/>
<keyword evidence="13" id="KW-1185">Reference proteome</keyword>
<gene>
    <name evidence="12" type="ORF">POTOM_048287</name>
</gene>
<dbReference type="Pfam" id="PF01095">
    <property type="entry name" value="Pectinesterase"/>
    <property type="match status" value="2"/>
</dbReference>
<dbReference type="GO" id="GO:0042545">
    <property type="term" value="P:cell wall modification"/>
    <property type="evidence" value="ECO:0007669"/>
    <property type="project" value="UniProtKB-UniRule"/>
</dbReference>
<protein>
    <recommendedName>
        <fullName evidence="3 10">Pectinesterase</fullName>
        <ecNumber evidence="3 10">3.1.1.11</ecNumber>
    </recommendedName>
</protein>
<organism evidence="12 13">
    <name type="scientific">Populus tomentosa</name>
    <name type="common">Chinese white poplar</name>
    <dbReference type="NCBI Taxonomy" id="118781"/>
    <lineage>
        <taxon>Eukaryota</taxon>
        <taxon>Viridiplantae</taxon>
        <taxon>Streptophyta</taxon>
        <taxon>Embryophyta</taxon>
        <taxon>Tracheophyta</taxon>
        <taxon>Spermatophyta</taxon>
        <taxon>Magnoliopsida</taxon>
        <taxon>eudicotyledons</taxon>
        <taxon>Gunneridae</taxon>
        <taxon>Pentapetalae</taxon>
        <taxon>rosids</taxon>
        <taxon>fabids</taxon>
        <taxon>Malpighiales</taxon>
        <taxon>Salicaceae</taxon>
        <taxon>Saliceae</taxon>
        <taxon>Populus</taxon>
    </lineage>
</organism>
<comment type="similarity">
    <text evidence="2">Belongs to the pectinesterase family.</text>
</comment>
<comment type="catalytic activity">
    <reaction evidence="7 10">
        <text>[(1-&gt;4)-alpha-D-galacturonosyl methyl ester](n) + n H2O = [(1-&gt;4)-alpha-D-galacturonosyl](n) + n methanol + n H(+)</text>
        <dbReference type="Rhea" id="RHEA:22380"/>
        <dbReference type="Rhea" id="RHEA-COMP:14570"/>
        <dbReference type="Rhea" id="RHEA-COMP:14573"/>
        <dbReference type="ChEBI" id="CHEBI:15377"/>
        <dbReference type="ChEBI" id="CHEBI:15378"/>
        <dbReference type="ChEBI" id="CHEBI:17790"/>
        <dbReference type="ChEBI" id="CHEBI:140522"/>
        <dbReference type="ChEBI" id="CHEBI:140523"/>
        <dbReference type="EC" id="3.1.1.11"/>
    </reaction>
</comment>
<dbReference type="InterPro" id="IPR000070">
    <property type="entry name" value="Pectinesterase_cat"/>
</dbReference>
<reference evidence="12" key="1">
    <citation type="journal article" date="2020" name="bioRxiv">
        <title>Hybrid origin of Populus tomentosa Carr. identified through genome sequencing and phylogenomic analysis.</title>
        <authorList>
            <person name="An X."/>
            <person name="Gao K."/>
            <person name="Chen Z."/>
            <person name="Li J."/>
            <person name="Yang X."/>
            <person name="Yang X."/>
            <person name="Zhou J."/>
            <person name="Guo T."/>
            <person name="Zhao T."/>
            <person name="Huang S."/>
            <person name="Miao D."/>
            <person name="Khan W.U."/>
            <person name="Rao P."/>
            <person name="Ye M."/>
            <person name="Lei B."/>
            <person name="Liao W."/>
            <person name="Wang J."/>
            <person name="Ji L."/>
            <person name="Li Y."/>
            <person name="Guo B."/>
            <person name="Mustafa N.S."/>
            <person name="Li S."/>
            <person name="Yun Q."/>
            <person name="Keller S.R."/>
            <person name="Mao J."/>
            <person name="Zhang R."/>
            <person name="Strauss S.H."/>
        </authorList>
    </citation>
    <scope>NUCLEOTIDE SEQUENCE</scope>
    <source>
        <strain evidence="12">GM15</strain>
        <tissue evidence="12">Leaf</tissue>
    </source>
</reference>
<evidence type="ECO:0000259" key="11">
    <source>
        <dbReference type="Pfam" id="PF01095"/>
    </source>
</evidence>
<dbReference type="GO" id="GO:0030599">
    <property type="term" value="F:pectinesterase activity"/>
    <property type="evidence" value="ECO:0007669"/>
    <property type="project" value="UniProtKB-UniRule"/>
</dbReference>
<evidence type="ECO:0000313" key="13">
    <source>
        <dbReference type="Proteomes" id="UP000886885"/>
    </source>
</evidence>
<feature type="domain" description="Pectinesterase catalytic" evidence="11">
    <location>
        <begin position="210"/>
        <end position="394"/>
    </location>
</feature>